<feature type="region of interest" description="Disordered" evidence="1">
    <location>
        <begin position="58"/>
        <end position="146"/>
    </location>
</feature>
<protein>
    <submittedName>
        <fullName evidence="2">Uncharacterized protein</fullName>
    </submittedName>
</protein>
<gene>
    <name evidence="2" type="ORF">OHK93_001697</name>
</gene>
<accession>A0AA43QTC2</accession>
<evidence type="ECO:0000313" key="3">
    <source>
        <dbReference type="Proteomes" id="UP001161017"/>
    </source>
</evidence>
<feature type="compositionally biased region" description="Polar residues" evidence="1">
    <location>
        <begin position="58"/>
        <end position="69"/>
    </location>
</feature>
<comment type="caution">
    <text evidence="2">The sequence shown here is derived from an EMBL/GenBank/DDBJ whole genome shotgun (WGS) entry which is preliminary data.</text>
</comment>
<evidence type="ECO:0000313" key="2">
    <source>
        <dbReference type="EMBL" id="MDI1490493.1"/>
    </source>
</evidence>
<dbReference type="InterPro" id="IPR021858">
    <property type="entry name" value="Fun_TF"/>
</dbReference>
<dbReference type="PANTHER" id="PTHR37540">
    <property type="entry name" value="TRANSCRIPTION FACTOR (ACR-2), PUTATIVE-RELATED-RELATED"/>
    <property type="match status" value="1"/>
</dbReference>
<organism evidence="2 3">
    <name type="scientific">Ramalina farinacea</name>
    <dbReference type="NCBI Taxonomy" id="258253"/>
    <lineage>
        <taxon>Eukaryota</taxon>
        <taxon>Fungi</taxon>
        <taxon>Dikarya</taxon>
        <taxon>Ascomycota</taxon>
        <taxon>Pezizomycotina</taxon>
        <taxon>Lecanoromycetes</taxon>
        <taxon>OSLEUM clade</taxon>
        <taxon>Lecanoromycetidae</taxon>
        <taxon>Lecanorales</taxon>
        <taxon>Lecanorineae</taxon>
        <taxon>Ramalinaceae</taxon>
        <taxon>Ramalina</taxon>
    </lineage>
</organism>
<reference evidence="2" key="1">
    <citation type="journal article" date="2023" name="Genome Biol. Evol.">
        <title>First Whole Genome Sequence and Flow Cytometry Genome Size Data for the Lichen-Forming Fungus Ramalina farinacea (Ascomycota).</title>
        <authorList>
            <person name="Llewellyn T."/>
            <person name="Mian S."/>
            <person name="Hill R."/>
            <person name="Leitch I.J."/>
            <person name="Gaya E."/>
        </authorList>
    </citation>
    <scope>NUCLEOTIDE SEQUENCE</scope>
    <source>
        <strain evidence="2">LIQ254RAFAR</strain>
    </source>
</reference>
<name>A0AA43QTC2_9LECA</name>
<dbReference type="AlphaFoldDB" id="A0AA43QTC2"/>
<keyword evidence="3" id="KW-1185">Reference proteome</keyword>
<evidence type="ECO:0000256" key="1">
    <source>
        <dbReference type="SAM" id="MobiDB-lite"/>
    </source>
</evidence>
<dbReference type="Proteomes" id="UP001161017">
    <property type="component" value="Unassembled WGS sequence"/>
</dbReference>
<proteinExistence type="predicted"/>
<feature type="compositionally biased region" description="Low complexity" evidence="1">
    <location>
        <begin position="115"/>
        <end position="135"/>
    </location>
</feature>
<dbReference type="Pfam" id="PF11951">
    <property type="entry name" value="Fungal_trans_2"/>
    <property type="match status" value="1"/>
</dbReference>
<feature type="compositionally biased region" description="Basic and acidic residues" evidence="1">
    <location>
        <begin position="83"/>
        <end position="108"/>
    </location>
</feature>
<sequence>MPAEFVFINEDAPLAGQSIHNKRRVRAQAARGPHSNSSGNGTVVSTLSITATHTVTTKALPTRRNSQRGGSVKAISFSDDSIQDLHPRNGTDKKDNSIVVTVEEKPLEAEIDFNSTPTQTTSSSDSRPETAIVQQPEPPQQPAANQMAVMAPSTRMNKGMFTKGSPPSTSLFLNHYVMNLAVAIPELDLETPEILRKRWLPWVCQFPAVMSVILLTSAHHFAFVSDQSAVRTAQIATLKSHTHTYLIKLLQEVPNDSRLSDILIGCVAKLASYEASFGRDLAAFTTHMNFLEMLIQKRGGLSKLGLGGLLERMVLWIDINSAFQLGTQVRFWAPLPLAGHTNPVWMFANPKGFLGYEV</sequence>
<dbReference type="EMBL" id="JAPUFD010000012">
    <property type="protein sequence ID" value="MDI1490493.1"/>
    <property type="molecule type" value="Genomic_DNA"/>
</dbReference>